<dbReference type="AlphaFoldDB" id="A0A0D2I5W6"/>
<organism evidence="2 3">
    <name type="scientific">Rhinocladiella mackenziei CBS 650.93</name>
    <dbReference type="NCBI Taxonomy" id="1442369"/>
    <lineage>
        <taxon>Eukaryota</taxon>
        <taxon>Fungi</taxon>
        <taxon>Dikarya</taxon>
        <taxon>Ascomycota</taxon>
        <taxon>Pezizomycotina</taxon>
        <taxon>Eurotiomycetes</taxon>
        <taxon>Chaetothyriomycetidae</taxon>
        <taxon>Chaetothyriales</taxon>
        <taxon>Herpotrichiellaceae</taxon>
        <taxon>Rhinocladiella</taxon>
    </lineage>
</organism>
<keyword evidence="3" id="KW-1185">Reference proteome</keyword>
<evidence type="ECO:0000256" key="1">
    <source>
        <dbReference type="SAM" id="MobiDB-lite"/>
    </source>
</evidence>
<dbReference type="VEuPathDB" id="FungiDB:Z518_08914"/>
<feature type="region of interest" description="Disordered" evidence="1">
    <location>
        <begin position="1"/>
        <end position="45"/>
    </location>
</feature>
<dbReference type="Proteomes" id="UP000053617">
    <property type="component" value="Unassembled WGS sequence"/>
</dbReference>
<protein>
    <submittedName>
        <fullName evidence="2">Uncharacterized protein</fullName>
    </submittedName>
</protein>
<dbReference type="GeneID" id="25296985"/>
<dbReference type="OrthoDB" id="4160360at2759"/>
<dbReference type="EMBL" id="KN847481">
    <property type="protein sequence ID" value="KIX01189.1"/>
    <property type="molecule type" value="Genomic_DNA"/>
</dbReference>
<sequence>MPTLQRMADDSEFLEHRRRRFDQDDPPPPYSSHNTTRLPTPDPFPPAVDDIDIDELLHKPLSDFEINVIRGRFSLDGLYYPRHRCNDEVRQEKERIYRESARRDENYNPLYRGPDLIGRPVQQRIYIMARHSIKKRWEKLGVWNPKWGVPTGYLEGFGNDDGPRSWVWDRKARGIKRKYNYLPHEEKMASWPS</sequence>
<evidence type="ECO:0000313" key="3">
    <source>
        <dbReference type="Proteomes" id="UP000053617"/>
    </source>
</evidence>
<dbReference type="RefSeq" id="XP_013268325.1">
    <property type="nucleotide sequence ID" value="XM_013412871.1"/>
</dbReference>
<reference evidence="2 3" key="1">
    <citation type="submission" date="2015-01" db="EMBL/GenBank/DDBJ databases">
        <title>The Genome Sequence of Rhinocladiella mackenzie CBS 650.93.</title>
        <authorList>
            <consortium name="The Broad Institute Genomics Platform"/>
            <person name="Cuomo C."/>
            <person name="de Hoog S."/>
            <person name="Gorbushina A."/>
            <person name="Stielow B."/>
            <person name="Teixiera M."/>
            <person name="Abouelleil A."/>
            <person name="Chapman S.B."/>
            <person name="Priest M."/>
            <person name="Young S.K."/>
            <person name="Wortman J."/>
            <person name="Nusbaum C."/>
            <person name="Birren B."/>
        </authorList>
    </citation>
    <scope>NUCLEOTIDE SEQUENCE [LARGE SCALE GENOMIC DNA]</scope>
    <source>
        <strain evidence="2 3">CBS 650.93</strain>
    </source>
</reference>
<proteinExistence type="predicted"/>
<accession>A0A0D2I5W6</accession>
<evidence type="ECO:0000313" key="2">
    <source>
        <dbReference type="EMBL" id="KIX01189.1"/>
    </source>
</evidence>
<gene>
    <name evidence="2" type="ORF">Z518_08914</name>
</gene>
<dbReference type="HOGENOM" id="CLU_1409506_0_0_1"/>
<name>A0A0D2I5W6_9EURO</name>